<keyword evidence="3" id="KW-1185">Reference proteome</keyword>
<dbReference type="Gene3D" id="3.40.50.880">
    <property type="match status" value="1"/>
</dbReference>
<dbReference type="InterPro" id="IPR002818">
    <property type="entry name" value="DJ-1/PfpI"/>
</dbReference>
<dbReference type="RefSeq" id="WP_306072720.1">
    <property type="nucleotide sequence ID" value="NZ_CP120988.1"/>
</dbReference>
<evidence type="ECO:0000313" key="3">
    <source>
        <dbReference type="Proteomes" id="UP001235744"/>
    </source>
</evidence>
<dbReference type="SUPFAM" id="SSF52317">
    <property type="entry name" value="Class I glutamine amidotransferase-like"/>
    <property type="match status" value="1"/>
</dbReference>
<name>A0ABY9IFZ3_9ACTN</name>
<dbReference type="Pfam" id="PF01965">
    <property type="entry name" value="DJ-1_PfpI"/>
    <property type="match status" value="1"/>
</dbReference>
<organism evidence="2 3">
    <name type="scientific">Streptomyces poriferorum</name>
    <dbReference type="NCBI Taxonomy" id="2798799"/>
    <lineage>
        <taxon>Bacteria</taxon>
        <taxon>Bacillati</taxon>
        <taxon>Actinomycetota</taxon>
        <taxon>Actinomycetes</taxon>
        <taxon>Kitasatosporales</taxon>
        <taxon>Streptomycetaceae</taxon>
        <taxon>Streptomyces</taxon>
    </lineage>
</organism>
<dbReference type="PANTHER" id="PTHR43130:SF3">
    <property type="entry name" value="HTH-TYPE TRANSCRIPTIONAL REGULATOR RV1931C"/>
    <property type="match status" value="1"/>
</dbReference>
<accession>A0ABY9IFZ3</accession>
<sequence>MTWVGVLAYEGVEELDLAGVVAPLTKAARCTQHNSGLRVLTAGPTPEVTGSNGLVIGGLRTLAALSSCAAVVLPGGRGAEEAAASPLLREAVAEAAARGAALFSVCTGALLVAAAGVPARRMAVHGGKQDLLRKLTSAEIGRGLIRDPGLTSVGGLPGPGIKAVDIAFEVIRRFAAECVPCVAQRLEVLAPSWPVTISAAGPATNEEEEPRLG</sequence>
<evidence type="ECO:0000259" key="1">
    <source>
        <dbReference type="Pfam" id="PF01965"/>
    </source>
</evidence>
<dbReference type="Proteomes" id="UP001235744">
    <property type="component" value="Chromosome"/>
</dbReference>
<protein>
    <submittedName>
        <fullName evidence="2">DJ-1/PfpI family protein</fullName>
    </submittedName>
</protein>
<feature type="domain" description="DJ-1/PfpI" evidence="1">
    <location>
        <begin position="6"/>
        <end position="139"/>
    </location>
</feature>
<dbReference type="EMBL" id="CP120988">
    <property type="protein sequence ID" value="WLQ54122.1"/>
    <property type="molecule type" value="Genomic_DNA"/>
</dbReference>
<reference evidence="2 3" key="1">
    <citation type="submission" date="2023-03" db="EMBL/GenBank/DDBJ databases">
        <title>Isolation and description of six Streptomyces strains from soil environments, able to metabolize different microbial glucans.</title>
        <authorList>
            <person name="Widen T."/>
            <person name="Larsbrink J."/>
        </authorList>
    </citation>
    <scope>NUCLEOTIDE SEQUENCE [LARGE SCALE GENOMIC DNA]</scope>
    <source>
        <strain evidence="2 3">Alt2</strain>
    </source>
</reference>
<dbReference type="InterPro" id="IPR029062">
    <property type="entry name" value="Class_I_gatase-like"/>
</dbReference>
<gene>
    <name evidence="2" type="ORF">P8A19_01075</name>
</gene>
<dbReference type="PANTHER" id="PTHR43130">
    <property type="entry name" value="ARAC-FAMILY TRANSCRIPTIONAL REGULATOR"/>
    <property type="match status" value="1"/>
</dbReference>
<evidence type="ECO:0000313" key="2">
    <source>
        <dbReference type="EMBL" id="WLQ54122.1"/>
    </source>
</evidence>
<proteinExistence type="predicted"/>
<dbReference type="InterPro" id="IPR052158">
    <property type="entry name" value="INH-QAR"/>
</dbReference>